<dbReference type="PIRSF" id="PIRSF005902">
    <property type="entry name" value="DNase_TatD"/>
    <property type="match status" value="1"/>
</dbReference>
<keyword evidence="1 3" id="KW-0479">Metal-binding</keyword>
<dbReference type="Pfam" id="PF01026">
    <property type="entry name" value="TatD_DNase"/>
    <property type="match status" value="1"/>
</dbReference>
<evidence type="ECO:0000313" key="4">
    <source>
        <dbReference type="EMBL" id="HIS36751.1"/>
    </source>
</evidence>
<dbReference type="AlphaFoldDB" id="A0A9D1EZU4"/>
<dbReference type="EMBL" id="DVIU01000178">
    <property type="protein sequence ID" value="HIS36751.1"/>
    <property type="molecule type" value="Genomic_DNA"/>
</dbReference>
<dbReference type="Gene3D" id="3.20.20.140">
    <property type="entry name" value="Metal-dependent hydrolases"/>
    <property type="match status" value="1"/>
</dbReference>
<name>A0A9D1EZU4_9BACT</name>
<dbReference type="InterPro" id="IPR015991">
    <property type="entry name" value="TatD/YcfH-like"/>
</dbReference>
<reference evidence="4" key="1">
    <citation type="submission" date="2020-10" db="EMBL/GenBank/DDBJ databases">
        <authorList>
            <person name="Gilroy R."/>
        </authorList>
    </citation>
    <scope>NUCLEOTIDE SEQUENCE</scope>
    <source>
        <strain evidence="4">6276</strain>
    </source>
</reference>
<dbReference type="PROSITE" id="PS01091">
    <property type="entry name" value="TATD_3"/>
    <property type="match status" value="1"/>
</dbReference>
<accession>A0A9D1EZU4</accession>
<gene>
    <name evidence="4" type="ORF">IAC10_09010</name>
</gene>
<protein>
    <submittedName>
        <fullName evidence="4">TatD family hydrolase</fullName>
    </submittedName>
</protein>
<feature type="binding site" evidence="3">
    <location>
        <position position="10"/>
    </location>
    <ligand>
        <name>a divalent metal cation</name>
        <dbReference type="ChEBI" id="CHEBI:60240"/>
        <label>1</label>
    </ligand>
</feature>
<evidence type="ECO:0000256" key="3">
    <source>
        <dbReference type="PIRSR" id="PIRSR005902-1"/>
    </source>
</evidence>
<keyword evidence="2 4" id="KW-0378">Hydrolase</keyword>
<evidence type="ECO:0000256" key="2">
    <source>
        <dbReference type="ARBA" id="ARBA00022801"/>
    </source>
</evidence>
<dbReference type="CDD" id="cd01310">
    <property type="entry name" value="TatD_DNAse"/>
    <property type="match status" value="1"/>
</dbReference>
<dbReference type="GO" id="GO:0046872">
    <property type="term" value="F:metal ion binding"/>
    <property type="evidence" value="ECO:0007669"/>
    <property type="project" value="UniProtKB-KW"/>
</dbReference>
<dbReference type="NCBIfam" id="TIGR00010">
    <property type="entry name" value="YchF/TatD family DNA exonuclease"/>
    <property type="match status" value="1"/>
</dbReference>
<dbReference type="Proteomes" id="UP000823928">
    <property type="component" value="Unassembled WGS sequence"/>
</dbReference>
<dbReference type="GO" id="GO:0004536">
    <property type="term" value="F:DNA nuclease activity"/>
    <property type="evidence" value="ECO:0007669"/>
    <property type="project" value="InterPro"/>
</dbReference>
<proteinExistence type="predicted"/>
<comment type="caution">
    <text evidence="4">The sequence shown here is derived from an EMBL/GenBank/DDBJ whole genome shotgun (WGS) entry which is preliminary data.</text>
</comment>
<dbReference type="PANTHER" id="PTHR46124">
    <property type="entry name" value="D-AMINOACYL-TRNA DEACYLASE"/>
    <property type="match status" value="1"/>
</dbReference>
<evidence type="ECO:0000256" key="1">
    <source>
        <dbReference type="ARBA" id="ARBA00022723"/>
    </source>
</evidence>
<evidence type="ECO:0000313" key="5">
    <source>
        <dbReference type="Proteomes" id="UP000823928"/>
    </source>
</evidence>
<dbReference type="PROSITE" id="PS01137">
    <property type="entry name" value="TATD_1"/>
    <property type="match status" value="1"/>
</dbReference>
<feature type="binding site" evidence="3">
    <location>
        <position position="205"/>
    </location>
    <ligand>
        <name>a divalent metal cation</name>
        <dbReference type="ChEBI" id="CHEBI:60240"/>
        <label>1</label>
    </ligand>
</feature>
<organism evidence="4 5">
    <name type="scientific">Candidatus Scatousia excrementigallinarum</name>
    <dbReference type="NCBI Taxonomy" id="2840935"/>
    <lineage>
        <taxon>Bacteria</taxon>
        <taxon>Candidatus Scatousia</taxon>
    </lineage>
</organism>
<sequence length="259" mass="29287">MNETYLIDTHSHVDMIAGLSTEDVLENAYANGVRKIIVPCAYPKDVDKIYELVNKYDNLYGLLGVHPSEARDWDDSLIEKIKKYASSPKIVGIGEIGLDYYWDKSFNDVQKEVFIKQIKLANELGLPVCVHDREAHKDSFDILKKYNEGSPVVMHCFSGSVEFARECIKEGWYLALGGVVTFKNAVKMKEVAEDIPLDKLLLETDAPYLTPVPFRGKENRPAYVRFVAEEIAKIRGVSFNEIAQATSENAEKVFNLEKS</sequence>
<feature type="binding site" evidence="3">
    <location>
        <position position="12"/>
    </location>
    <ligand>
        <name>a divalent metal cation</name>
        <dbReference type="ChEBI" id="CHEBI:60240"/>
        <label>1</label>
    </ligand>
</feature>
<feature type="binding site" evidence="3">
    <location>
        <position position="95"/>
    </location>
    <ligand>
        <name>a divalent metal cation</name>
        <dbReference type="ChEBI" id="CHEBI:60240"/>
        <label>1</label>
    </ligand>
</feature>
<reference evidence="4" key="2">
    <citation type="journal article" date="2021" name="PeerJ">
        <title>Extensive microbial diversity within the chicken gut microbiome revealed by metagenomics and culture.</title>
        <authorList>
            <person name="Gilroy R."/>
            <person name="Ravi A."/>
            <person name="Getino M."/>
            <person name="Pursley I."/>
            <person name="Horton D.L."/>
            <person name="Alikhan N.F."/>
            <person name="Baker D."/>
            <person name="Gharbi K."/>
            <person name="Hall N."/>
            <person name="Watson M."/>
            <person name="Adriaenssens E.M."/>
            <person name="Foster-Nyarko E."/>
            <person name="Jarju S."/>
            <person name="Secka A."/>
            <person name="Antonio M."/>
            <person name="Oren A."/>
            <person name="Chaudhuri R.R."/>
            <person name="La Ragione R."/>
            <person name="Hildebrand F."/>
            <person name="Pallen M.J."/>
        </authorList>
    </citation>
    <scope>NUCLEOTIDE SEQUENCE</scope>
    <source>
        <strain evidence="4">6276</strain>
    </source>
</reference>
<dbReference type="InterPro" id="IPR032466">
    <property type="entry name" value="Metal_Hydrolase"/>
</dbReference>
<feature type="binding site" evidence="3">
    <location>
        <position position="131"/>
    </location>
    <ligand>
        <name>a divalent metal cation</name>
        <dbReference type="ChEBI" id="CHEBI:60240"/>
        <label>2</label>
    </ligand>
</feature>
<dbReference type="GO" id="GO:0016788">
    <property type="term" value="F:hydrolase activity, acting on ester bonds"/>
    <property type="evidence" value="ECO:0007669"/>
    <property type="project" value="InterPro"/>
</dbReference>
<dbReference type="PANTHER" id="PTHR46124:SF2">
    <property type="entry name" value="D-AMINOACYL-TRNA DEACYLASE"/>
    <property type="match status" value="1"/>
</dbReference>
<dbReference type="InterPro" id="IPR018228">
    <property type="entry name" value="DNase_TatD-rel_CS"/>
</dbReference>
<dbReference type="InterPro" id="IPR001130">
    <property type="entry name" value="TatD-like"/>
</dbReference>
<dbReference type="SUPFAM" id="SSF51556">
    <property type="entry name" value="Metallo-dependent hydrolases"/>
    <property type="match status" value="1"/>
</dbReference>
<feature type="binding site" evidence="3">
    <location>
        <position position="155"/>
    </location>
    <ligand>
        <name>a divalent metal cation</name>
        <dbReference type="ChEBI" id="CHEBI:60240"/>
        <label>2</label>
    </ligand>
</feature>
<dbReference type="FunFam" id="3.20.20.140:FF:000005">
    <property type="entry name" value="TatD family hydrolase"/>
    <property type="match status" value="1"/>
</dbReference>